<dbReference type="Gene3D" id="2.40.10.10">
    <property type="entry name" value="Trypsin-like serine proteases"/>
    <property type="match status" value="1"/>
</dbReference>
<feature type="chain" id="PRO_5031253383" description="Peptidase S1 domain-containing protein" evidence="6">
    <location>
        <begin position="17"/>
        <end position="295"/>
    </location>
</feature>
<dbReference type="InterPro" id="IPR018114">
    <property type="entry name" value="TRYPSIN_HIS"/>
</dbReference>
<feature type="domain" description="Peptidase S1" evidence="7">
    <location>
        <begin position="54"/>
        <end position="290"/>
    </location>
</feature>
<dbReference type="InterPro" id="IPR001254">
    <property type="entry name" value="Trypsin_dom"/>
</dbReference>
<keyword evidence="3 5" id="KW-0720">Serine protease</keyword>
<dbReference type="PROSITE" id="PS00134">
    <property type="entry name" value="TRYPSIN_HIS"/>
    <property type="match status" value="1"/>
</dbReference>
<reference evidence="8 9" key="1">
    <citation type="submission" date="2020-11" db="EMBL/GenBank/DDBJ databases">
        <authorList>
            <person name="Wallbank WR R."/>
            <person name="Pardo Diaz C."/>
            <person name="Kozak K."/>
            <person name="Martin S."/>
            <person name="Jiggins C."/>
            <person name="Moest M."/>
            <person name="Warren A I."/>
            <person name="Generalovic N T."/>
            <person name="Byers J.R.P. K."/>
            <person name="Montejo-Kovacevich G."/>
            <person name="Yen C E."/>
        </authorList>
    </citation>
    <scope>NUCLEOTIDE SEQUENCE [LARGE SCALE GENOMIC DNA]</scope>
</reference>
<keyword evidence="6" id="KW-0732">Signal</keyword>
<dbReference type="GO" id="GO:0006508">
    <property type="term" value="P:proteolysis"/>
    <property type="evidence" value="ECO:0007669"/>
    <property type="project" value="UniProtKB-KW"/>
</dbReference>
<dbReference type="GO" id="GO:0004252">
    <property type="term" value="F:serine-type endopeptidase activity"/>
    <property type="evidence" value="ECO:0007669"/>
    <property type="project" value="InterPro"/>
</dbReference>
<dbReference type="SUPFAM" id="SSF50494">
    <property type="entry name" value="Trypsin-like serine proteases"/>
    <property type="match status" value="1"/>
</dbReference>
<accession>A0A7R8UL68</accession>
<organism evidence="8 9">
    <name type="scientific">Hermetia illucens</name>
    <name type="common">Black soldier fly</name>
    <dbReference type="NCBI Taxonomy" id="343691"/>
    <lineage>
        <taxon>Eukaryota</taxon>
        <taxon>Metazoa</taxon>
        <taxon>Ecdysozoa</taxon>
        <taxon>Arthropoda</taxon>
        <taxon>Hexapoda</taxon>
        <taxon>Insecta</taxon>
        <taxon>Pterygota</taxon>
        <taxon>Neoptera</taxon>
        <taxon>Endopterygota</taxon>
        <taxon>Diptera</taxon>
        <taxon>Brachycera</taxon>
        <taxon>Stratiomyomorpha</taxon>
        <taxon>Stratiomyidae</taxon>
        <taxon>Hermetiinae</taxon>
        <taxon>Hermetia</taxon>
    </lineage>
</organism>
<dbReference type="InterPro" id="IPR051333">
    <property type="entry name" value="CLIP_Serine_Protease"/>
</dbReference>
<dbReference type="InterPro" id="IPR033116">
    <property type="entry name" value="TRYPSIN_SER"/>
</dbReference>
<dbReference type="Proteomes" id="UP000594454">
    <property type="component" value="Chromosome 2"/>
</dbReference>
<keyword evidence="4" id="KW-1015">Disulfide bond</keyword>
<name>A0A7R8UL68_HERIL</name>
<evidence type="ECO:0000256" key="3">
    <source>
        <dbReference type="ARBA" id="ARBA00022825"/>
    </source>
</evidence>
<dbReference type="PRINTS" id="PR00722">
    <property type="entry name" value="CHYMOTRYPSIN"/>
</dbReference>
<dbReference type="CDD" id="cd00190">
    <property type="entry name" value="Tryp_SPc"/>
    <property type="match status" value="1"/>
</dbReference>
<evidence type="ECO:0000256" key="1">
    <source>
        <dbReference type="ARBA" id="ARBA00022670"/>
    </source>
</evidence>
<evidence type="ECO:0000256" key="4">
    <source>
        <dbReference type="ARBA" id="ARBA00023157"/>
    </source>
</evidence>
<sequence length="295" mass="32439">MAKYMIWLALLAYVGASSIEDPEVWNNLKENYYIPPSLKELFLEHKPDEDVDRIVGGQVAPPNAFPHQVGLGLTTTTGQQSWCGGSIISERFIVTAAHCMDNIMYATVMLGGHDRENPAEPGRVTVRVSMANFIVHSGWNAQRMIHDIALIKLPTPITFTDKIKPVALPTRTHAAMTFEGHTATISGWGRDESGQLSRLLKFTKTPVVSNNICQRYFGQMVHSSNICLDGSQARGTCHGDSGGPLIIDTTEGTVIVGLTSFGNPYNCQARWPTAYTRVSSYLSWISMNTGIPIRN</sequence>
<evidence type="ECO:0000313" key="9">
    <source>
        <dbReference type="Proteomes" id="UP000594454"/>
    </source>
</evidence>
<dbReference type="AlphaFoldDB" id="A0A7R8UL68"/>
<proteinExistence type="predicted"/>
<gene>
    <name evidence="8" type="ORF">HERILL_LOCUS5552</name>
</gene>
<dbReference type="PROSITE" id="PS00135">
    <property type="entry name" value="TRYPSIN_SER"/>
    <property type="match status" value="1"/>
</dbReference>
<dbReference type="FunFam" id="2.40.10.10:FF:000034">
    <property type="entry name" value="Eupolytin"/>
    <property type="match status" value="1"/>
</dbReference>
<dbReference type="InterPro" id="IPR001314">
    <property type="entry name" value="Peptidase_S1A"/>
</dbReference>
<evidence type="ECO:0000259" key="7">
    <source>
        <dbReference type="PROSITE" id="PS50240"/>
    </source>
</evidence>
<dbReference type="PROSITE" id="PS50240">
    <property type="entry name" value="TRYPSIN_DOM"/>
    <property type="match status" value="1"/>
</dbReference>
<dbReference type="InterPro" id="IPR009003">
    <property type="entry name" value="Peptidase_S1_PA"/>
</dbReference>
<protein>
    <recommendedName>
        <fullName evidence="7">Peptidase S1 domain-containing protein</fullName>
    </recommendedName>
</protein>
<keyword evidence="9" id="KW-1185">Reference proteome</keyword>
<dbReference type="EMBL" id="LR899010">
    <property type="protein sequence ID" value="CAD7082524.1"/>
    <property type="molecule type" value="Genomic_DNA"/>
</dbReference>
<evidence type="ECO:0000256" key="6">
    <source>
        <dbReference type="SAM" id="SignalP"/>
    </source>
</evidence>
<dbReference type="Pfam" id="PF00089">
    <property type="entry name" value="Trypsin"/>
    <property type="match status" value="1"/>
</dbReference>
<dbReference type="SMART" id="SM00020">
    <property type="entry name" value="Tryp_SPc"/>
    <property type="match status" value="1"/>
</dbReference>
<dbReference type="PANTHER" id="PTHR24260">
    <property type="match status" value="1"/>
</dbReference>
<dbReference type="InterPro" id="IPR043504">
    <property type="entry name" value="Peptidase_S1_PA_chymotrypsin"/>
</dbReference>
<dbReference type="OMA" id="YVIVHED"/>
<feature type="signal peptide" evidence="6">
    <location>
        <begin position="1"/>
        <end position="16"/>
    </location>
</feature>
<keyword evidence="1 5" id="KW-0645">Protease</keyword>
<dbReference type="OrthoDB" id="5565075at2759"/>
<evidence type="ECO:0000256" key="2">
    <source>
        <dbReference type="ARBA" id="ARBA00022801"/>
    </source>
</evidence>
<dbReference type="InParanoid" id="A0A7R8UL68"/>
<evidence type="ECO:0000256" key="5">
    <source>
        <dbReference type="RuleBase" id="RU363034"/>
    </source>
</evidence>
<keyword evidence="2 5" id="KW-0378">Hydrolase</keyword>
<dbReference type="PANTHER" id="PTHR24260:SF136">
    <property type="entry name" value="GH08193P-RELATED"/>
    <property type="match status" value="1"/>
</dbReference>
<evidence type="ECO:0000313" key="8">
    <source>
        <dbReference type="EMBL" id="CAD7082524.1"/>
    </source>
</evidence>